<evidence type="ECO:0000313" key="6">
    <source>
        <dbReference type="Proteomes" id="UP000004095"/>
    </source>
</evidence>
<dbReference type="InterPro" id="IPR007471">
    <property type="entry name" value="N-end_Aminoacyl_Trfase_N"/>
</dbReference>
<feature type="domain" description="N-end rule aminoacyl transferase C-terminal" evidence="4">
    <location>
        <begin position="110"/>
        <end position="209"/>
    </location>
</feature>
<evidence type="ECO:0000259" key="3">
    <source>
        <dbReference type="Pfam" id="PF04376"/>
    </source>
</evidence>
<sequence>MELDQEEPWKYMEIERLTPGQLEVLLADGWRHFGTFFFRDRISWNNGRLTPVIPLRIDVNRFKPSKSQRKALRKNNDTQVVFNPASINSEKEAIFHAHCQRFKDNVPSSIYDFVDRNPSVVPCGCTQECCLYLNDRLFGISFIDVTPGAVSSIYAMFLPEFSAYSPGLYTLLMEIEFAKTQGKKYVYTGYSFAENSHYDYKKKFTGTEFYNWQGVWQPLENLH</sequence>
<dbReference type="Pfam" id="PF04376">
    <property type="entry name" value="ATE_N"/>
    <property type="match status" value="1"/>
</dbReference>
<evidence type="ECO:0000313" key="5">
    <source>
        <dbReference type="EMBL" id="EAY27879.1"/>
    </source>
</evidence>
<dbReference type="Proteomes" id="UP000004095">
    <property type="component" value="Unassembled WGS sequence"/>
</dbReference>
<dbReference type="EMBL" id="AAWS01000020">
    <property type="protein sequence ID" value="EAY27879.1"/>
    <property type="molecule type" value="Genomic_DNA"/>
</dbReference>
<dbReference type="PANTHER" id="PTHR21367:SF1">
    <property type="entry name" value="ARGINYL-TRNA--PROTEIN TRANSFERASE 1"/>
    <property type="match status" value="1"/>
</dbReference>
<accession>A1ZP87</accession>
<protein>
    <submittedName>
        <fullName evidence="5">Putative arginyl-tRNA--protein transferase</fullName>
        <ecNumber evidence="5">2.3.2.8</ecNumber>
    </submittedName>
</protein>
<evidence type="ECO:0000256" key="2">
    <source>
        <dbReference type="ARBA" id="ARBA00023315"/>
    </source>
</evidence>
<dbReference type="InterPro" id="IPR016181">
    <property type="entry name" value="Acyl_CoA_acyltransferase"/>
</dbReference>
<gene>
    <name evidence="5" type="ORF">M23134_00320</name>
</gene>
<dbReference type="EC" id="2.3.2.8" evidence="5"/>
<dbReference type="OrthoDB" id="9782022at2"/>
<keyword evidence="1 5" id="KW-0808">Transferase</keyword>
<feature type="domain" description="N-end aminoacyl transferase N-terminal" evidence="3">
    <location>
        <begin position="16"/>
        <end position="70"/>
    </location>
</feature>
<comment type="caution">
    <text evidence="5">The sequence shown here is derived from an EMBL/GenBank/DDBJ whole genome shotgun (WGS) entry which is preliminary data.</text>
</comment>
<dbReference type="RefSeq" id="WP_002698898.1">
    <property type="nucleotide sequence ID" value="NZ_AAWS01000020.1"/>
</dbReference>
<evidence type="ECO:0000259" key="4">
    <source>
        <dbReference type="Pfam" id="PF04377"/>
    </source>
</evidence>
<dbReference type="Pfam" id="PF04377">
    <property type="entry name" value="ATE_C"/>
    <property type="match status" value="1"/>
</dbReference>
<dbReference type="PANTHER" id="PTHR21367">
    <property type="entry name" value="ARGININE-TRNA-PROTEIN TRANSFERASE 1"/>
    <property type="match status" value="1"/>
</dbReference>
<reference evidence="5 6" key="1">
    <citation type="submission" date="2007-01" db="EMBL/GenBank/DDBJ databases">
        <authorList>
            <person name="Haygood M."/>
            <person name="Podell S."/>
            <person name="Anderson C."/>
            <person name="Hopkinson B."/>
            <person name="Roe K."/>
            <person name="Barbeau K."/>
            <person name="Gaasterland T."/>
            <person name="Ferriera S."/>
            <person name="Johnson J."/>
            <person name="Kravitz S."/>
            <person name="Beeson K."/>
            <person name="Sutton G."/>
            <person name="Rogers Y.-H."/>
            <person name="Friedman R."/>
            <person name="Frazier M."/>
            <person name="Venter J.C."/>
        </authorList>
    </citation>
    <scope>NUCLEOTIDE SEQUENCE [LARGE SCALE GENOMIC DNA]</scope>
    <source>
        <strain evidence="5 6">ATCC 23134</strain>
    </source>
</reference>
<dbReference type="InterPro" id="IPR007472">
    <property type="entry name" value="N-end_Aminoacyl_Trfase_C"/>
</dbReference>
<proteinExistence type="predicted"/>
<keyword evidence="6" id="KW-1185">Reference proteome</keyword>
<dbReference type="AlphaFoldDB" id="A1ZP87"/>
<dbReference type="eggNOG" id="COG2935">
    <property type="taxonomic scope" value="Bacteria"/>
</dbReference>
<evidence type="ECO:0000256" key="1">
    <source>
        <dbReference type="ARBA" id="ARBA00022679"/>
    </source>
</evidence>
<dbReference type="InterPro" id="IPR030700">
    <property type="entry name" value="N-end_Aminoacyl_Trfase"/>
</dbReference>
<organism evidence="5 6">
    <name type="scientific">Microscilla marina ATCC 23134</name>
    <dbReference type="NCBI Taxonomy" id="313606"/>
    <lineage>
        <taxon>Bacteria</taxon>
        <taxon>Pseudomonadati</taxon>
        <taxon>Bacteroidota</taxon>
        <taxon>Cytophagia</taxon>
        <taxon>Cytophagales</taxon>
        <taxon>Microscillaceae</taxon>
        <taxon>Microscilla</taxon>
    </lineage>
</organism>
<name>A1ZP87_MICM2</name>
<dbReference type="GO" id="GO:0004057">
    <property type="term" value="F:arginyl-tRNA--protein transferase activity"/>
    <property type="evidence" value="ECO:0007669"/>
    <property type="project" value="UniProtKB-EC"/>
</dbReference>
<keyword evidence="2 5" id="KW-0012">Acyltransferase</keyword>
<dbReference type="SUPFAM" id="SSF55729">
    <property type="entry name" value="Acyl-CoA N-acyltransferases (Nat)"/>
    <property type="match status" value="1"/>
</dbReference>
<dbReference type="GO" id="GO:0005737">
    <property type="term" value="C:cytoplasm"/>
    <property type="evidence" value="ECO:0007669"/>
    <property type="project" value="TreeGrafter"/>
</dbReference>